<evidence type="ECO:0000256" key="6">
    <source>
        <dbReference type="ARBA" id="ARBA00022691"/>
    </source>
</evidence>
<evidence type="ECO:0000313" key="10">
    <source>
        <dbReference type="Proteomes" id="UP000315724"/>
    </source>
</evidence>
<dbReference type="CDD" id="cd02440">
    <property type="entry name" value="AdoMet_MTases"/>
    <property type="match status" value="1"/>
</dbReference>
<evidence type="ECO:0000256" key="7">
    <source>
        <dbReference type="HAMAP-Rule" id="MF_00090"/>
    </source>
</evidence>
<proteinExistence type="inferred from homology"/>
<keyword evidence="10" id="KW-1185">Reference proteome</keyword>
<dbReference type="EC" id="2.1.1.77" evidence="7"/>
<keyword evidence="8" id="KW-0732">Signal</keyword>
<keyword evidence="6 7" id="KW-0949">S-adenosyl-L-methionine</keyword>
<evidence type="ECO:0000256" key="4">
    <source>
        <dbReference type="ARBA" id="ARBA00022603"/>
    </source>
</evidence>
<keyword evidence="3 7" id="KW-0963">Cytoplasm</keyword>
<comment type="catalytic activity">
    <reaction evidence="7">
        <text>[protein]-L-isoaspartate + S-adenosyl-L-methionine = [protein]-L-isoaspartate alpha-methyl ester + S-adenosyl-L-homocysteine</text>
        <dbReference type="Rhea" id="RHEA:12705"/>
        <dbReference type="Rhea" id="RHEA-COMP:12143"/>
        <dbReference type="Rhea" id="RHEA-COMP:12144"/>
        <dbReference type="ChEBI" id="CHEBI:57856"/>
        <dbReference type="ChEBI" id="CHEBI:59789"/>
        <dbReference type="ChEBI" id="CHEBI:90596"/>
        <dbReference type="ChEBI" id="CHEBI:90598"/>
        <dbReference type="EC" id="2.1.1.77"/>
    </reaction>
</comment>
<dbReference type="GO" id="GO:0030091">
    <property type="term" value="P:protein repair"/>
    <property type="evidence" value="ECO:0007669"/>
    <property type="project" value="UniProtKB-UniRule"/>
</dbReference>
<dbReference type="Gene3D" id="2.60.120.260">
    <property type="entry name" value="Galactose-binding domain-like"/>
    <property type="match status" value="1"/>
</dbReference>
<evidence type="ECO:0000256" key="2">
    <source>
        <dbReference type="ARBA" id="ARBA00005369"/>
    </source>
</evidence>
<keyword evidence="4 7" id="KW-0489">Methyltransferase</keyword>
<dbReference type="PANTHER" id="PTHR11579:SF0">
    <property type="entry name" value="PROTEIN-L-ISOASPARTATE(D-ASPARTATE) O-METHYLTRANSFERASE"/>
    <property type="match status" value="1"/>
</dbReference>
<dbReference type="Pfam" id="PF01135">
    <property type="entry name" value="PCMT"/>
    <property type="match status" value="1"/>
</dbReference>
<protein>
    <recommendedName>
        <fullName evidence="7">Protein-L-isoaspartate O-methyltransferase</fullName>
        <ecNumber evidence="7">2.1.1.77</ecNumber>
    </recommendedName>
    <alternativeName>
        <fullName evidence="7">L-isoaspartyl protein carboxyl methyltransferase</fullName>
    </alternativeName>
    <alternativeName>
        <fullName evidence="7">Protein L-isoaspartyl methyltransferase</fullName>
    </alternativeName>
    <alternativeName>
        <fullName evidence="7">Protein-beta-aspartate methyltransferase</fullName>
        <shortName evidence="7">PIMT</shortName>
    </alternativeName>
</protein>
<evidence type="ECO:0000256" key="3">
    <source>
        <dbReference type="ARBA" id="ARBA00022490"/>
    </source>
</evidence>
<dbReference type="Proteomes" id="UP000315724">
    <property type="component" value="Chromosome"/>
</dbReference>
<dbReference type="AlphaFoldDB" id="A0A517QNR6"/>
<evidence type="ECO:0000256" key="1">
    <source>
        <dbReference type="ARBA" id="ARBA00004496"/>
    </source>
</evidence>
<accession>A0A517QNR6</accession>
<reference evidence="9 10" key="1">
    <citation type="submission" date="2019-02" db="EMBL/GenBank/DDBJ databases">
        <title>Deep-cultivation of Planctomycetes and their phenomic and genomic characterization uncovers novel biology.</title>
        <authorList>
            <person name="Wiegand S."/>
            <person name="Jogler M."/>
            <person name="Boedeker C."/>
            <person name="Pinto D."/>
            <person name="Vollmers J."/>
            <person name="Rivas-Marin E."/>
            <person name="Kohn T."/>
            <person name="Peeters S.H."/>
            <person name="Heuer A."/>
            <person name="Rast P."/>
            <person name="Oberbeckmann S."/>
            <person name="Bunk B."/>
            <person name="Jeske O."/>
            <person name="Meyerdierks A."/>
            <person name="Storesund J.E."/>
            <person name="Kallscheuer N."/>
            <person name="Luecker S."/>
            <person name="Lage O.M."/>
            <person name="Pohl T."/>
            <person name="Merkel B.J."/>
            <person name="Hornburger P."/>
            <person name="Mueller R.-W."/>
            <person name="Bruemmer F."/>
            <person name="Labrenz M."/>
            <person name="Spormann A.M."/>
            <person name="Op den Camp H."/>
            <person name="Overmann J."/>
            <person name="Amann R."/>
            <person name="Jetten M.S.M."/>
            <person name="Mascher T."/>
            <person name="Medema M.H."/>
            <person name="Devos D.P."/>
            <person name="Kaster A.-K."/>
            <person name="Ovreas L."/>
            <person name="Rohde M."/>
            <person name="Galperin M.Y."/>
            <person name="Jogler C."/>
        </authorList>
    </citation>
    <scope>NUCLEOTIDE SEQUENCE [LARGE SCALE GENOMIC DNA]</scope>
    <source>
        <strain evidence="9 10">Mal48</strain>
    </source>
</reference>
<dbReference type="GO" id="GO:0032259">
    <property type="term" value="P:methylation"/>
    <property type="evidence" value="ECO:0007669"/>
    <property type="project" value="UniProtKB-KW"/>
</dbReference>
<dbReference type="HAMAP" id="MF_00090">
    <property type="entry name" value="PIMT"/>
    <property type="match status" value="1"/>
</dbReference>
<dbReference type="NCBIfam" id="TIGR00080">
    <property type="entry name" value="pimt"/>
    <property type="match status" value="1"/>
</dbReference>
<gene>
    <name evidence="7 9" type="primary">pcm</name>
    <name evidence="9" type="ORF">Mal48_25410</name>
</gene>
<dbReference type="EMBL" id="CP036267">
    <property type="protein sequence ID" value="QDT33288.1"/>
    <property type="molecule type" value="Genomic_DNA"/>
</dbReference>
<feature type="active site" evidence="7">
    <location>
        <position position="90"/>
    </location>
</feature>
<keyword evidence="5 7" id="KW-0808">Transferase</keyword>
<name>A0A517QNR6_9PLAN</name>
<dbReference type="InterPro" id="IPR000682">
    <property type="entry name" value="PCMT"/>
</dbReference>
<dbReference type="PANTHER" id="PTHR11579">
    <property type="entry name" value="PROTEIN-L-ISOASPARTATE O-METHYLTRANSFERASE"/>
    <property type="match status" value="1"/>
</dbReference>
<dbReference type="InterPro" id="IPR029063">
    <property type="entry name" value="SAM-dependent_MTases_sf"/>
</dbReference>
<dbReference type="GO" id="GO:0005737">
    <property type="term" value="C:cytoplasm"/>
    <property type="evidence" value="ECO:0007669"/>
    <property type="project" value="UniProtKB-SubCell"/>
</dbReference>
<feature type="signal peptide" evidence="8">
    <location>
        <begin position="1"/>
        <end position="26"/>
    </location>
</feature>
<comment type="function">
    <text evidence="7">Catalyzes the methyl esterification of L-isoaspartyl residues in peptides and proteins that result from spontaneous decomposition of normal L-aspartyl and L-asparaginyl residues. It plays a role in the repair and/or degradation of damaged proteins.</text>
</comment>
<evidence type="ECO:0000313" key="9">
    <source>
        <dbReference type="EMBL" id="QDT33288.1"/>
    </source>
</evidence>
<dbReference type="RefSeq" id="WP_231739485.1">
    <property type="nucleotide sequence ID" value="NZ_CP036267.1"/>
</dbReference>
<dbReference type="NCBIfam" id="NF001453">
    <property type="entry name" value="PRK00312.1"/>
    <property type="match status" value="1"/>
</dbReference>
<feature type="chain" id="PRO_5022000887" description="Protein-L-isoaspartate O-methyltransferase" evidence="8">
    <location>
        <begin position="27"/>
        <end position="407"/>
    </location>
</feature>
<evidence type="ECO:0000256" key="8">
    <source>
        <dbReference type="SAM" id="SignalP"/>
    </source>
</evidence>
<dbReference type="Gene3D" id="3.40.50.150">
    <property type="entry name" value="Vaccinia Virus protein VP39"/>
    <property type="match status" value="1"/>
</dbReference>
<dbReference type="FunFam" id="3.40.50.150:FF:000010">
    <property type="entry name" value="Protein-L-isoaspartate O-methyltransferase"/>
    <property type="match status" value="1"/>
</dbReference>
<evidence type="ECO:0000256" key="5">
    <source>
        <dbReference type="ARBA" id="ARBA00022679"/>
    </source>
</evidence>
<comment type="subcellular location">
    <subcellularLocation>
        <location evidence="1 7">Cytoplasm</location>
    </subcellularLocation>
</comment>
<dbReference type="GO" id="GO:0004719">
    <property type="term" value="F:protein-L-isoaspartate (D-aspartate) O-methyltransferase activity"/>
    <property type="evidence" value="ECO:0007669"/>
    <property type="project" value="UniProtKB-UniRule"/>
</dbReference>
<dbReference type="PROSITE" id="PS01279">
    <property type="entry name" value="PCMT"/>
    <property type="match status" value="1"/>
</dbReference>
<dbReference type="KEGG" id="tpol:Mal48_25410"/>
<organism evidence="9 10">
    <name type="scientific">Thalassoglobus polymorphus</name>
    <dbReference type="NCBI Taxonomy" id="2527994"/>
    <lineage>
        <taxon>Bacteria</taxon>
        <taxon>Pseudomonadati</taxon>
        <taxon>Planctomycetota</taxon>
        <taxon>Planctomycetia</taxon>
        <taxon>Planctomycetales</taxon>
        <taxon>Planctomycetaceae</taxon>
        <taxon>Thalassoglobus</taxon>
    </lineage>
</organism>
<sequence length="407" mass="45757" precursor="true">MSRILKPITFTILAVICSASCPSSYAQSRDPYAPERAKMVEEYISSEGVKDPRVLEAMGTVPRHLFVRPNFRYLAYTDQALDIGFKQTISPPFIVAYMTEMLATKPTDKVLEIGTGSGYQAAVLSGLVQDVYTIEIVEPLGQRTQKLLKRLKYDNVHTKIGDGYQGWPEHAPFDKIIVTCSPESVPAPLVEQLKEGGRMIVPLGERYQQVFYLFEKENGKLKQTKLLPTLFVPMTGQMEELRKVKPDPLNPRIINGGFEDDENEDGLADHWHYVRRGELSDESSAGRKSIRFENSESGRMSHMLQGMAIDGSRISEARVSWAMKSENIRSGRAAQQQPGIAFYFYDSRRLPIGRVAIGPWLADQEDWKRSSTVIKIPRNAKEAIIQAGLNGSTGILYLDEIQLTPIR</sequence>
<comment type="similarity">
    <text evidence="2 7">Belongs to the methyltransferase superfamily. L-isoaspartyl/D-aspartyl protein methyltransferase family.</text>
</comment>
<dbReference type="SUPFAM" id="SSF53335">
    <property type="entry name" value="S-adenosyl-L-methionine-dependent methyltransferases"/>
    <property type="match status" value="1"/>
</dbReference>